<proteinExistence type="predicted"/>
<evidence type="ECO:0000313" key="2">
    <source>
        <dbReference type="Proteomes" id="UP000196475"/>
    </source>
</evidence>
<gene>
    <name evidence="1" type="ORF">BAA01_00615</name>
</gene>
<comment type="caution">
    <text evidence="1">The sequence shown here is derived from an EMBL/GenBank/DDBJ whole genome shotgun (WGS) entry which is preliminary data.</text>
</comment>
<reference evidence="2" key="1">
    <citation type="submission" date="2016-06" db="EMBL/GenBank/DDBJ databases">
        <authorList>
            <person name="Nascimento L."/>
            <person name="Pereira R.V."/>
            <person name="Martins L.F."/>
            <person name="Quaggio R.B."/>
            <person name="Silva A.M."/>
            <person name="Setubal J.C."/>
        </authorList>
    </citation>
    <scope>NUCLEOTIDE SEQUENCE [LARGE SCALE GENOMIC DNA]</scope>
</reference>
<sequence length="121" mass="13648">MIINYEIRDENVYKIVDTGSTIETYFLGGAIITETVRIDAETVADVTYQFDMEAGAYIEQSRVERVEPLPPALRSPDERIAQLEDESAMLALELVDTQIRLEQSEQEQAALILELVEKGVI</sequence>
<dbReference type="AlphaFoldDB" id="A0A1Y3PPZ0"/>
<name>A0A1Y3PPZ0_9BACI</name>
<organism evidence="1 2">
    <name type="scientific">Bacillus thermozeamaize</name>
    <dbReference type="NCBI Taxonomy" id="230954"/>
    <lineage>
        <taxon>Bacteria</taxon>
        <taxon>Bacillati</taxon>
        <taxon>Bacillota</taxon>
        <taxon>Bacilli</taxon>
        <taxon>Bacillales</taxon>
        <taxon>Bacillaceae</taxon>
        <taxon>Bacillus</taxon>
    </lineage>
</organism>
<accession>A0A1Y3PPZ0</accession>
<evidence type="ECO:0000313" key="1">
    <source>
        <dbReference type="EMBL" id="OUM89452.1"/>
    </source>
</evidence>
<protein>
    <submittedName>
        <fullName evidence="1">Uncharacterized protein</fullName>
    </submittedName>
</protein>
<dbReference type="Proteomes" id="UP000196475">
    <property type="component" value="Unassembled WGS sequence"/>
</dbReference>
<dbReference type="EMBL" id="LZRT01000043">
    <property type="protein sequence ID" value="OUM89452.1"/>
    <property type="molecule type" value="Genomic_DNA"/>
</dbReference>